<dbReference type="eggNOG" id="ENOG50324H9">
    <property type="taxonomic scope" value="Bacteria"/>
</dbReference>
<accession>M1MIT1</accession>
<dbReference type="AlphaFoldDB" id="M1MIT1"/>
<dbReference type="KEGG" id="csr:Cspa_c24680"/>
<evidence type="ECO:0000313" key="1">
    <source>
        <dbReference type="EMBL" id="AGF56233.1"/>
    </source>
</evidence>
<dbReference type="PATRIC" id="fig|931276.5.peg.2473"/>
<dbReference type="Proteomes" id="UP000011728">
    <property type="component" value="Chromosome"/>
</dbReference>
<reference evidence="1 2" key="1">
    <citation type="submission" date="2013-02" db="EMBL/GenBank/DDBJ databases">
        <title>Genome sequence of Clostridium saccharoperbutylacetonicum N1-4(HMT).</title>
        <authorList>
            <person name="Poehlein A."/>
            <person name="Daniel R."/>
        </authorList>
    </citation>
    <scope>NUCLEOTIDE SEQUENCE [LARGE SCALE GENOMIC DNA]</scope>
    <source>
        <strain evidence="2">N1-4(HMT)</strain>
    </source>
</reference>
<proteinExistence type="predicted"/>
<protein>
    <submittedName>
        <fullName evidence="1">Uncharacterized protein</fullName>
    </submittedName>
</protein>
<dbReference type="STRING" id="36745.CLSAP_22870"/>
<organism evidence="1 2">
    <name type="scientific">Clostridium saccharoperbutylacetonicum N1-4(HMT)</name>
    <dbReference type="NCBI Taxonomy" id="931276"/>
    <lineage>
        <taxon>Bacteria</taxon>
        <taxon>Bacillati</taxon>
        <taxon>Bacillota</taxon>
        <taxon>Clostridia</taxon>
        <taxon>Eubacteriales</taxon>
        <taxon>Clostridiaceae</taxon>
        <taxon>Clostridium</taxon>
    </lineage>
</organism>
<gene>
    <name evidence="1" type="ORF">Cspa_c24680</name>
</gene>
<dbReference type="HOGENOM" id="CLU_2952267_0_0_9"/>
<sequence length="56" mass="6815">MLGNIIKINMYAEIRKEKTKKVKLNVLEDTILKYNNWLKVTNREDKIENYEKFLRA</sequence>
<dbReference type="RefSeq" id="WP_015392552.1">
    <property type="nucleotide sequence ID" value="NC_020291.1"/>
</dbReference>
<dbReference type="EMBL" id="CP004121">
    <property type="protein sequence ID" value="AGF56233.1"/>
    <property type="molecule type" value="Genomic_DNA"/>
</dbReference>
<name>M1MIT1_9CLOT</name>
<keyword evidence="2" id="KW-1185">Reference proteome</keyword>
<evidence type="ECO:0000313" key="2">
    <source>
        <dbReference type="Proteomes" id="UP000011728"/>
    </source>
</evidence>